<keyword evidence="3" id="KW-1185">Reference proteome</keyword>
<evidence type="ECO:0000256" key="1">
    <source>
        <dbReference type="SAM" id="MobiDB-lite"/>
    </source>
</evidence>
<feature type="region of interest" description="Disordered" evidence="1">
    <location>
        <begin position="618"/>
        <end position="669"/>
    </location>
</feature>
<gene>
    <name evidence="2" type="ORF">U9M48_016911</name>
</gene>
<evidence type="ECO:0000313" key="2">
    <source>
        <dbReference type="EMBL" id="WVZ67894.1"/>
    </source>
</evidence>
<sequence length="681" mass="72816">MVILFVAVFPCTTARPLVHRRDDRVAHVLQLLELLVVVLRLGIQVAVKPLVGLPDRLLHFLLLLGLHLVGHLAAVHRALDLVDVRLHLVARINPLPHLPVLLRELIRLAHHPVDLLRGEPELLAGDGDLLRLAGALVRRLHMEDAARVHLEGDLDLRRALGRRRDPREVKLAEQVVVFGHAPLALEHLDAHRGLPVLVRGEHLRLLRRHHRVPGHQLGHHPADGLQAQSDRDNVEDGHVLVVLVDVAAEDAGLDGGAVRDGLVGVDPPVGLLAVEVVLEQLLHLGDPGAAADEHDLVDVGLAEPGVRHGLLHGDHGLLEEVGVELLEARPGELLREVEAVEERLDLDADLVLVAERALGALALAAELPERAGVAGDVPAVPALDELDEVVHDALVEVLAAEVGVAVGGEHLEDAVVDGEDADVEGAAAEVEDEHVLLVALLVDAVGDGGGRGLVEGADHLEPRDDAGVLGGPALRVVEVGRDGDDGVRDLVAEVGLGRLLHLGEHHGADLLGAELAHVAVLHLHPDVRLAVPVDDGVGQQLHVPLHHGVVEPAADEALGVVDGAPRVGRRLVLGGLADEPLAAVGEGDPGGRDPVALVVGDDLHAAVPVDAHTRVGGAQVDADHSAHVLAGTSSSFTRRRESRCRHEKQQPGDQQREHRHRARQSHRGRRCTSRRRWVFWR</sequence>
<protein>
    <submittedName>
        <fullName evidence="2">Uncharacterized protein</fullName>
    </submittedName>
</protein>
<proteinExistence type="predicted"/>
<organism evidence="2 3">
    <name type="scientific">Paspalum notatum var. saurae</name>
    <dbReference type="NCBI Taxonomy" id="547442"/>
    <lineage>
        <taxon>Eukaryota</taxon>
        <taxon>Viridiplantae</taxon>
        <taxon>Streptophyta</taxon>
        <taxon>Embryophyta</taxon>
        <taxon>Tracheophyta</taxon>
        <taxon>Spermatophyta</taxon>
        <taxon>Magnoliopsida</taxon>
        <taxon>Liliopsida</taxon>
        <taxon>Poales</taxon>
        <taxon>Poaceae</taxon>
        <taxon>PACMAD clade</taxon>
        <taxon>Panicoideae</taxon>
        <taxon>Andropogonodae</taxon>
        <taxon>Paspaleae</taxon>
        <taxon>Paspalinae</taxon>
        <taxon>Paspalum</taxon>
    </lineage>
</organism>
<accession>A0AAQ3T8F2</accession>
<dbReference type="AlphaFoldDB" id="A0AAQ3T8F2"/>
<feature type="compositionally biased region" description="Basic and acidic residues" evidence="1">
    <location>
        <begin position="647"/>
        <end position="656"/>
    </location>
</feature>
<dbReference type="InterPro" id="IPR019651">
    <property type="entry name" value="Glutamate_DH_NAD-spec"/>
</dbReference>
<reference evidence="2 3" key="1">
    <citation type="submission" date="2024-02" db="EMBL/GenBank/DDBJ databases">
        <title>High-quality chromosome-scale genome assembly of Pensacola bahiagrass (Paspalum notatum Flugge var. saurae).</title>
        <authorList>
            <person name="Vega J.M."/>
            <person name="Podio M."/>
            <person name="Orjuela J."/>
            <person name="Siena L.A."/>
            <person name="Pessino S.C."/>
            <person name="Combes M.C."/>
            <person name="Mariac C."/>
            <person name="Albertini E."/>
            <person name="Pupilli F."/>
            <person name="Ortiz J.P.A."/>
            <person name="Leblanc O."/>
        </authorList>
    </citation>
    <scope>NUCLEOTIDE SEQUENCE [LARGE SCALE GENOMIC DNA]</scope>
    <source>
        <strain evidence="2">R1</strain>
        <tissue evidence="2">Leaf</tissue>
    </source>
</reference>
<dbReference type="Proteomes" id="UP001341281">
    <property type="component" value="Chromosome 04"/>
</dbReference>
<evidence type="ECO:0000313" key="3">
    <source>
        <dbReference type="Proteomes" id="UP001341281"/>
    </source>
</evidence>
<feature type="compositionally biased region" description="Basic residues" evidence="1">
    <location>
        <begin position="657"/>
        <end position="669"/>
    </location>
</feature>
<dbReference type="EMBL" id="CP144748">
    <property type="protein sequence ID" value="WVZ67894.1"/>
    <property type="molecule type" value="Genomic_DNA"/>
</dbReference>
<name>A0AAQ3T8F2_PASNO</name>
<dbReference type="Pfam" id="PF10712">
    <property type="entry name" value="NAD-GH"/>
    <property type="match status" value="1"/>
</dbReference>